<dbReference type="AlphaFoldDB" id="A0A7C9TP01"/>
<dbReference type="EMBL" id="JAAGOH010000027">
    <property type="protein sequence ID" value="NDY93066.1"/>
    <property type="molecule type" value="Genomic_DNA"/>
</dbReference>
<sequence>MSGRFAFLHSLWINTMPCCAATPPLQRLGLLAASLALVPALALAQYPGRQFPRDALRAEAVFGTPPQVTLAKQALTLSPGARVRNELNQYVPAGTLTGQKRTIHYTLDITGQLRDVWLLRAEEIANLPWPSTLEQAQTWTFNPSTQTWTRP</sequence>
<gene>
    <name evidence="1" type="ORF">G3A44_17885</name>
</gene>
<dbReference type="RefSeq" id="WP_163459118.1">
    <property type="nucleotide sequence ID" value="NZ_JAAGOH010000027.1"/>
</dbReference>
<evidence type="ECO:0000313" key="2">
    <source>
        <dbReference type="Proteomes" id="UP000484255"/>
    </source>
</evidence>
<dbReference type="Proteomes" id="UP000484255">
    <property type="component" value="Unassembled WGS sequence"/>
</dbReference>
<accession>A0A7C9TP01</accession>
<keyword evidence="2" id="KW-1185">Reference proteome</keyword>
<reference evidence="1 2" key="1">
    <citation type="submission" date="2020-02" db="EMBL/GenBank/DDBJ databases">
        <title>Ideonella bacterium strain TBM-1.</title>
        <authorList>
            <person name="Chen W.-M."/>
        </authorList>
    </citation>
    <scope>NUCLEOTIDE SEQUENCE [LARGE SCALE GENOMIC DNA]</scope>
    <source>
        <strain evidence="1 2">TBM-1</strain>
    </source>
</reference>
<protein>
    <submittedName>
        <fullName evidence="1">Uncharacterized protein</fullName>
    </submittedName>
</protein>
<name>A0A7C9TP01_9BURK</name>
<comment type="caution">
    <text evidence="1">The sequence shown here is derived from an EMBL/GenBank/DDBJ whole genome shotgun (WGS) entry which is preliminary data.</text>
</comment>
<proteinExistence type="predicted"/>
<organism evidence="1 2">
    <name type="scientific">Ideonella livida</name>
    <dbReference type="NCBI Taxonomy" id="2707176"/>
    <lineage>
        <taxon>Bacteria</taxon>
        <taxon>Pseudomonadati</taxon>
        <taxon>Pseudomonadota</taxon>
        <taxon>Betaproteobacteria</taxon>
        <taxon>Burkholderiales</taxon>
        <taxon>Sphaerotilaceae</taxon>
        <taxon>Ideonella</taxon>
    </lineage>
</organism>
<evidence type="ECO:0000313" key="1">
    <source>
        <dbReference type="EMBL" id="NDY93066.1"/>
    </source>
</evidence>